<accession>A0A834NTM8</accession>
<gene>
    <name evidence="1" type="ORF">HZH68_000456</name>
</gene>
<reference evidence="1" key="1">
    <citation type="journal article" date="2020" name="G3 (Bethesda)">
        <title>High-Quality Assemblies for Three Invasive Social Wasps from the &lt;i&gt;Vespula&lt;/i&gt; Genus.</title>
        <authorList>
            <person name="Harrop T.W.R."/>
            <person name="Guhlin J."/>
            <person name="McLaughlin G.M."/>
            <person name="Permina E."/>
            <person name="Stockwell P."/>
            <person name="Gilligan J."/>
            <person name="Le Lec M.F."/>
            <person name="Gruber M.A.M."/>
            <person name="Quinn O."/>
            <person name="Lovegrove M."/>
            <person name="Duncan E.J."/>
            <person name="Remnant E.J."/>
            <person name="Van Eeckhoven J."/>
            <person name="Graham B."/>
            <person name="Knapp R.A."/>
            <person name="Langford K.W."/>
            <person name="Kronenberg Z."/>
            <person name="Press M.O."/>
            <person name="Eacker S.M."/>
            <person name="Wilson-Rankin E.E."/>
            <person name="Purcell J."/>
            <person name="Lester P.J."/>
            <person name="Dearden P.K."/>
        </authorList>
    </citation>
    <scope>NUCLEOTIDE SEQUENCE</scope>
    <source>
        <strain evidence="1">Linc-1</strain>
    </source>
</reference>
<keyword evidence="2" id="KW-1185">Reference proteome</keyword>
<organism evidence="1 2">
    <name type="scientific">Vespula germanica</name>
    <name type="common">German yellow jacket</name>
    <name type="synonym">Paravespula germanica</name>
    <dbReference type="NCBI Taxonomy" id="30212"/>
    <lineage>
        <taxon>Eukaryota</taxon>
        <taxon>Metazoa</taxon>
        <taxon>Ecdysozoa</taxon>
        <taxon>Arthropoda</taxon>
        <taxon>Hexapoda</taxon>
        <taxon>Insecta</taxon>
        <taxon>Pterygota</taxon>
        <taxon>Neoptera</taxon>
        <taxon>Endopterygota</taxon>
        <taxon>Hymenoptera</taxon>
        <taxon>Apocrita</taxon>
        <taxon>Aculeata</taxon>
        <taxon>Vespoidea</taxon>
        <taxon>Vespidae</taxon>
        <taxon>Vespinae</taxon>
        <taxon>Vespula</taxon>
    </lineage>
</organism>
<dbReference type="Proteomes" id="UP000617340">
    <property type="component" value="Unassembled WGS sequence"/>
</dbReference>
<sequence>MICKVCGSETCHFIEDLVRPKSRKSGSGQSSILKAALRQPLQHVSSNGSLNQESPVTSKIKRRVSFAEKNHVKEFADSVEQGTLWNNTYEESSNKNVGQIDLNNQNQNEIVTSNNHSTSSGMIVSESTNLMNDSLEITECLVTMGSLKSIYTEETPLNKSISLTHQSKNSDDGNCAHKSINVYNKISSLYNMEGQDLNKTCIQDISMEVTEIPSFMKSQNILSIQHKQVSEEKENIPMSDIITESNVSSISTNEKNIIPNKTQYFSTETLEFTECLQFTKEPIDLQHKFSRISALTNDENVTNHQTQIFQNAPMEMTCTSPLTFRKNSTDQTVIFHDASMDDTKIVTSVMNKKEKSMNKNISQVENDNRFLKKMITSINKTKVLDTSMDITEGIYSLPHSRRVNDVTDTMNTSNYQSSAINDQTELNNDSMEFTISAANLPPVVRNIDTEKLPQITKMNACTMSNQIRLSSEGTKIFQNESMAITEPFHVLSPLNILQNDSEKLKDVIDPENNQNIMSPNTKIFKNMSMEITNAITNVPILPNLDTNEKQIDVIEHGPSQENSIDITTPVYSNPSCSTILPNKIVDTTMKNNSTFKYTNKNRDTIKNNSTERINESRDYSFLQSKSSNSINQISNTTEKLKKHGCILDSTYQKTRQNHSMSEAVQKTDIQFNCSNNNINKSTHQVADGTNFSCTTYCNDDFENIENISTNDQPVKALTSLISSFVYADMIEDDSFVRTIQNEVQQEIHSRENDMNVNSVVNIANVEAMNIQFPEKCIIENEQIVHKPENYFKCYREDNNIQVDDIISNKEMNNQQNSDIVSNKMNEIHESVFENSINNKRLIDTSTEVEVIPSGKQLHKTKKNVENNSATYIIKSKKNSDIDINKHINDDSSNDNQVLCKSYVLSPTLISAYNKNKTYTDENNIMLIADVTDLTCSMDVTQKYDNNSSREEINHIVLEENTGENNSFQEDKFSLIVRKLKNHVQSNDCIWDLYFENIDKQMLVVSFISTSLLIIIYTQNDVDINTCMIKDINVISRLENDENVLLSIAHKLISEKINIEHICQLYKYEEDIIPLLNHISEDVKLILDFIFDLKQLDDTNLMEINTECITFILRSKCMDIILKITMKIKLFDEINSSNIKVVCILGTVIEKDIKELFANVKRDHKFLRRYMSDIKDYIDIMEQVNAANKKSRYCIEKEKKINLL</sequence>
<name>A0A834NTM8_VESGE</name>
<dbReference type="AlphaFoldDB" id="A0A834NTM8"/>
<comment type="caution">
    <text evidence="1">The sequence shown here is derived from an EMBL/GenBank/DDBJ whole genome shotgun (WGS) entry which is preliminary data.</text>
</comment>
<proteinExistence type="predicted"/>
<evidence type="ECO:0000313" key="1">
    <source>
        <dbReference type="EMBL" id="KAF7417803.1"/>
    </source>
</evidence>
<protein>
    <submittedName>
        <fullName evidence="1">Uncharacterized protein</fullName>
    </submittedName>
</protein>
<evidence type="ECO:0000313" key="2">
    <source>
        <dbReference type="Proteomes" id="UP000617340"/>
    </source>
</evidence>
<dbReference type="EMBL" id="JACSDZ010000001">
    <property type="protein sequence ID" value="KAF7417803.1"/>
    <property type="molecule type" value="Genomic_DNA"/>
</dbReference>